<dbReference type="EMBL" id="CP019343">
    <property type="protein sequence ID" value="ARN75693.1"/>
    <property type="molecule type" value="Genomic_DNA"/>
</dbReference>
<gene>
    <name evidence="2" type="ORF">BST96_17215</name>
</gene>
<proteinExistence type="predicted"/>
<dbReference type="Gene3D" id="3.40.50.880">
    <property type="match status" value="1"/>
</dbReference>
<dbReference type="RefSeq" id="WP_085759881.1">
    <property type="nucleotide sequence ID" value="NZ_CP019343.1"/>
</dbReference>
<dbReference type="OrthoDB" id="9785923at2"/>
<reference evidence="2 3" key="1">
    <citation type="submission" date="2016-11" db="EMBL/GenBank/DDBJ databases">
        <title>Trade-off between light-utilization and light-protection in marine flavobacteria.</title>
        <authorList>
            <person name="Kumagai Y."/>
        </authorList>
    </citation>
    <scope>NUCLEOTIDE SEQUENCE [LARGE SCALE GENOMIC DNA]</scope>
    <source>
        <strain evidence="2 3">NBRC 107125</strain>
    </source>
</reference>
<name>A0A1X9NP76_9GAMM</name>
<evidence type="ECO:0000313" key="3">
    <source>
        <dbReference type="Proteomes" id="UP000193450"/>
    </source>
</evidence>
<dbReference type="PANTHER" id="PTHR40469">
    <property type="entry name" value="SECRETED GLYCOSYL HYDROLASE"/>
    <property type="match status" value="1"/>
</dbReference>
<dbReference type="InterPro" id="IPR029010">
    <property type="entry name" value="ThuA-like"/>
</dbReference>
<dbReference type="Proteomes" id="UP000193450">
    <property type="component" value="Chromosome"/>
</dbReference>
<protein>
    <submittedName>
        <fullName evidence="2">Trehalose utilization</fullName>
    </submittedName>
</protein>
<dbReference type="SUPFAM" id="SSF52317">
    <property type="entry name" value="Class I glutamine amidotransferase-like"/>
    <property type="match status" value="1"/>
</dbReference>
<accession>A0A1X9NP76</accession>
<dbReference type="Pfam" id="PF06283">
    <property type="entry name" value="ThuA"/>
    <property type="match status" value="1"/>
</dbReference>
<keyword evidence="3" id="KW-1185">Reference proteome</keyword>
<organism evidence="2 3">
    <name type="scientific">Oceanicoccus sagamiensis</name>
    <dbReference type="NCBI Taxonomy" id="716816"/>
    <lineage>
        <taxon>Bacteria</taxon>
        <taxon>Pseudomonadati</taxon>
        <taxon>Pseudomonadota</taxon>
        <taxon>Gammaproteobacteria</taxon>
        <taxon>Cellvibrionales</taxon>
        <taxon>Spongiibacteraceae</taxon>
        <taxon>Oceanicoccus</taxon>
    </lineage>
</organism>
<dbReference type="STRING" id="716816.BST96_17215"/>
<evidence type="ECO:0000259" key="1">
    <source>
        <dbReference type="Pfam" id="PF06283"/>
    </source>
</evidence>
<dbReference type="KEGG" id="osg:BST96_17215"/>
<dbReference type="AlphaFoldDB" id="A0A1X9NP76"/>
<dbReference type="PANTHER" id="PTHR40469:SF2">
    <property type="entry name" value="GALACTOSE-BINDING DOMAIN-LIKE SUPERFAMILY PROTEIN"/>
    <property type="match status" value="1"/>
</dbReference>
<sequence>MGKSDRIDVYLIAGGKYHNIDHARLEIMKLLAEQPRIKVKVGADYSDIDAICESDFIITYTCDVLPTEEETKRLSEFVRSGKKWFATHGTNSILRFLPKDDGSFDVDTPEENVEFMEILGSQFMSHPPIHEYQVEITQPDHPLVKDIPPFKVDDELYLCKFHGDHEVLLHTHWSEKVDEGFISDAWMKETDVQPVYYIHPYGKGQVLYLTLGHCRGKYDMQPIVEEYPVPEEGAWRTEEFYELLRRGIVWAMEPTA</sequence>
<dbReference type="InterPro" id="IPR029062">
    <property type="entry name" value="Class_I_gatase-like"/>
</dbReference>
<evidence type="ECO:0000313" key="2">
    <source>
        <dbReference type="EMBL" id="ARN75693.1"/>
    </source>
</evidence>
<feature type="domain" description="ThuA-like" evidence="1">
    <location>
        <begin position="18"/>
        <end position="222"/>
    </location>
</feature>